<sequence>MIYRDNSEQKSPAKRFLFILGLFTPLIYVVLGVTIVFFNGLKYLNVSLSRTNEILFGSFLLAYAVFRFVRVYLSLKNDKNI</sequence>
<organism evidence="2 3">
    <name type="scientific">Hufsiella arboris</name>
    <dbReference type="NCBI Taxonomy" id="2695275"/>
    <lineage>
        <taxon>Bacteria</taxon>
        <taxon>Pseudomonadati</taxon>
        <taxon>Bacteroidota</taxon>
        <taxon>Sphingobacteriia</taxon>
        <taxon>Sphingobacteriales</taxon>
        <taxon>Sphingobacteriaceae</taxon>
        <taxon>Hufsiella</taxon>
    </lineage>
</organism>
<accession>A0A7K1YAL1</accession>
<gene>
    <name evidence="2" type="ORF">GS399_11645</name>
</gene>
<reference evidence="2 3" key="1">
    <citation type="submission" date="2019-11" db="EMBL/GenBank/DDBJ databases">
        <title>Pedobacter sp. HMF7647 Genome sequencing and assembly.</title>
        <authorList>
            <person name="Kang H."/>
            <person name="Kim H."/>
            <person name="Joh K."/>
        </authorList>
    </citation>
    <scope>NUCLEOTIDE SEQUENCE [LARGE SCALE GENOMIC DNA]</scope>
    <source>
        <strain evidence="2 3">HMF7647</strain>
    </source>
</reference>
<dbReference type="AlphaFoldDB" id="A0A7K1YAL1"/>
<dbReference type="Proteomes" id="UP000466586">
    <property type="component" value="Unassembled WGS sequence"/>
</dbReference>
<dbReference type="EMBL" id="WVHT01000005">
    <property type="protein sequence ID" value="MXV51626.1"/>
    <property type="molecule type" value="Genomic_DNA"/>
</dbReference>
<feature type="transmembrane region" description="Helical" evidence="1">
    <location>
        <begin position="16"/>
        <end position="38"/>
    </location>
</feature>
<keyword evidence="1" id="KW-0472">Membrane</keyword>
<evidence type="ECO:0000313" key="2">
    <source>
        <dbReference type="EMBL" id="MXV51626.1"/>
    </source>
</evidence>
<evidence type="ECO:0000256" key="1">
    <source>
        <dbReference type="SAM" id="Phobius"/>
    </source>
</evidence>
<evidence type="ECO:0008006" key="4">
    <source>
        <dbReference type="Google" id="ProtNLM"/>
    </source>
</evidence>
<keyword evidence="1" id="KW-1133">Transmembrane helix</keyword>
<proteinExistence type="predicted"/>
<evidence type="ECO:0000313" key="3">
    <source>
        <dbReference type="Proteomes" id="UP000466586"/>
    </source>
</evidence>
<name>A0A7K1YAL1_9SPHI</name>
<protein>
    <recommendedName>
        <fullName evidence="4">CPBP family intramembrane metalloprotease</fullName>
    </recommendedName>
</protein>
<comment type="caution">
    <text evidence="2">The sequence shown here is derived from an EMBL/GenBank/DDBJ whole genome shotgun (WGS) entry which is preliminary data.</text>
</comment>
<dbReference type="RefSeq" id="WP_160844810.1">
    <property type="nucleotide sequence ID" value="NZ_WVHT01000005.1"/>
</dbReference>
<keyword evidence="1" id="KW-0812">Transmembrane</keyword>
<keyword evidence="3" id="KW-1185">Reference proteome</keyword>
<feature type="transmembrane region" description="Helical" evidence="1">
    <location>
        <begin position="54"/>
        <end position="73"/>
    </location>
</feature>